<sequence>MTDTTAGPAGAAYDRGEWESWCRRRERTVQAPYGPLSVTGTHWLAEAGTGGRVEGLPGSWSLTPGTDEVLLAASAEEGVTVDGAVLDGRTALGEDDEGYPGASRAAHGQRRLVLLRRDGQWAVRVFDPAAPAREGFTGIDVFPYDQEWVRAGLFRPYGEGERSVLVGNADGRERGLGLSGELAFTAPGHEEQEAALQVAVEHDGGLWAVLADRTSGVEGSEGSYRFRFLKTRAPDAAGAVTVDFNRLVLPPCAFTDHFLCPFPPPGNRLPFGVPAGERAVRSDG</sequence>
<name>A0A4Y3R643_STRCI</name>
<evidence type="ECO:0000313" key="1">
    <source>
        <dbReference type="EMBL" id="GEB53014.1"/>
    </source>
</evidence>
<organism evidence="1 2">
    <name type="scientific">Streptomyces cacaoi</name>
    <dbReference type="NCBI Taxonomy" id="1898"/>
    <lineage>
        <taxon>Bacteria</taxon>
        <taxon>Bacillati</taxon>
        <taxon>Actinomycetota</taxon>
        <taxon>Actinomycetes</taxon>
        <taxon>Kitasatosporales</taxon>
        <taxon>Streptomycetaceae</taxon>
        <taxon>Streptomyces</taxon>
    </lineage>
</organism>
<protein>
    <recommendedName>
        <fullName evidence="3">DUF1684 domain-containing protein</fullName>
    </recommendedName>
</protein>
<proteinExistence type="predicted"/>
<dbReference type="PANTHER" id="PTHR41913">
    <property type="entry name" value="DUF1684 DOMAIN-CONTAINING PROTEIN"/>
    <property type="match status" value="1"/>
</dbReference>
<dbReference type="PANTHER" id="PTHR41913:SF1">
    <property type="entry name" value="DUF1684 DOMAIN-CONTAINING PROTEIN"/>
    <property type="match status" value="1"/>
</dbReference>
<dbReference type="RefSeq" id="WP_086817791.1">
    <property type="nucleotide sequence ID" value="NZ_BJMM01000040.1"/>
</dbReference>
<keyword evidence="2" id="KW-1185">Reference proteome</keyword>
<dbReference type="InterPro" id="IPR012467">
    <property type="entry name" value="DUF1684"/>
</dbReference>
<reference evidence="1 2" key="1">
    <citation type="submission" date="2019-06" db="EMBL/GenBank/DDBJ databases">
        <title>Whole genome shotgun sequence of Streptomyces cacaoi subsp. cacaoi NBRC 12748.</title>
        <authorList>
            <person name="Hosoyama A."/>
            <person name="Uohara A."/>
            <person name="Ohji S."/>
            <person name="Ichikawa N."/>
        </authorList>
    </citation>
    <scope>NUCLEOTIDE SEQUENCE [LARGE SCALE GENOMIC DNA]</scope>
    <source>
        <strain evidence="1 2">NBRC 12748</strain>
    </source>
</reference>
<dbReference type="OrthoDB" id="5493262at2"/>
<comment type="caution">
    <text evidence="1">The sequence shown here is derived from an EMBL/GenBank/DDBJ whole genome shotgun (WGS) entry which is preliminary data.</text>
</comment>
<evidence type="ECO:0008006" key="3">
    <source>
        <dbReference type="Google" id="ProtNLM"/>
    </source>
</evidence>
<dbReference type="Proteomes" id="UP000319210">
    <property type="component" value="Unassembled WGS sequence"/>
</dbReference>
<dbReference type="EMBL" id="BJMM01000040">
    <property type="protein sequence ID" value="GEB53014.1"/>
    <property type="molecule type" value="Genomic_DNA"/>
</dbReference>
<dbReference type="AlphaFoldDB" id="A0A4Y3R643"/>
<gene>
    <name evidence="1" type="ORF">SCA03_55650</name>
</gene>
<accession>A0A4Y3R643</accession>
<evidence type="ECO:0000313" key="2">
    <source>
        <dbReference type="Proteomes" id="UP000319210"/>
    </source>
</evidence>
<dbReference type="Pfam" id="PF07920">
    <property type="entry name" value="DUF1684"/>
    <property type="match status" value="1"/>
</dbReference>